<evidence type="ECO:0000313" key="2">
    <source>
        <dbReference type="Proteomes" id="UP000227088"/>
    </source>
</evidence>
<proteinExistence type="predicted"/>
<organism evidence="1 2">
    <name type="scientific">Oleispira antarctica</name>
    <dbReference type="NCBI Taxonomy" id="188908"/>
    <lineage>
        <taxon>Bacteria</taxon>
        <taxon>Pseudomonadati</taxon>
        <taxon>Pseudomonadota</taxon>
        <taxon>Gammaproteobacteria</taxon>
        <taxon>Oceanospirillales</taxon>
        <taxon>Oceanospirillaceae</taxon>
        <taxon>Oleispira</taxon>
    </lineage>
</organism>
<gene>
    <name evidence="1" type="ORF">A9R00_04260</name>
</gene>
<evidence type="ECO:0000313" key="1">
    <source>
        <dbReference type="EMBL" id="OUS40783.1"/>
    </source>
</evidence>
<dbReference type="EMBL" id="MABE01000249">
    <property type="protein sequence ID" value="OUS40783.1"/>
    <property type="molecule type" value="Genomic_DNA"/>
</dbReference>
<sequence>MNMRSLLITTLVICALGASAWWISQAITVSNEDQRKPPEKDIRLNPMSALEQLLLHFEVEVQSNNNRNLLHNLPATNEAIVVRNLKQPLTHERELALLNWVEQGGKLIYEPYWLGKSDERQY</sequence>
<feature type="non-terminal residue" evidence="1">
    <location>
        <position position="122"/>
    </location>
</feature>
<reference evidence="2" key="1">
    <citation type="journal article" date="2017" name="Proc. Natl. Acad. Sci. U.S.A.">
        <title>Simulation of Deepwater Horizon oil plume reveals substrate specialization within a complex community of hydrocarbon degraders.</title>
        <authorList>
            <person name="Hu P."/>
            <person name="Dubinsky E.A."/>
            <person name="Probst A.J."/>
            <person name="Wang J."/>
            <person name="Sieber C.M.K."/>
            <person name="Tom L.M."/>
            <person name="Gardinali P."/>
            <person name="Banfield J.F."/>
            <person name="Atlas R.M."/>
            <person name="Andersen G.L."/>
        </authorList>
    </citation>
    <scope>NUCLEOTIDE SEQUENCE [LARGE SCALE GENOMIC DNA]</scope>
</reference>
<dbReference type="AlphaFoldDB" id="A0A1Y5HYB5"/>
<evidence type="ECO:0008006" key="3">
    <source>
        <dbReference type="Google" id="ProtNLM"/>
    </source>
</evidence>
<protein>
    <recommendedName>
        <fullName evidence="3">DUF4350 domain-containing protein</fullName>
    </recommendedName>
</protein>
<dbReference type="Proteomes" id="UP000227088">
    <property type="component" value="Unassembled WGS sequence"/>
</dbReference>
<name>A0A1Y5HYB5_OLEAN</name>
<accession>A0A1Y5HYB5</accession>
<comment type="caution">
    <text evidence="1">The sequence shown here is derived from an EMBL/GenBank/DDBJ whole genome shotgun (WGS) entry which is preliminary data.</text>
</comment>